<organism evidence="7 8">
    <name type="scientific">Mizuhopecten yessoensis</name>
    <name type="common">Japanese scallop</name>
    <name type="synonym">Patinopecten yessoensis</name>
    <dbReference type="NCBI Taxonomy" id="6573"/>
    <lineage>
        <taxon>Eukaryota</taxon>
        <taxon>Metazoa</taxon>
        <taxon>Spiralia</taxon>
        <taxon>Lophotrochozoa</taxon>
        <taxon>Mollusca</taxon>
        <taxon>Bivalvia</taxon>
        <taxon>Autobranchia</taxon>
        <taxon>Pteriomorphia</taxon>
        <taxon>Pectinida</taxon>
        <taxon>Pectinoidea</taxon>
        <taxon>Pectinidae</taxon>
        <taxon>Mizuhopecten</taxon>
    </lineage>
</organism>
<gene>
    <name evidence="7" type="ORF">KP79_PYT02998</name>
</gene>
<sequence length="455" mass="49535">MVGELYLRVLKMMIVPLIITAIISVTSSMDPKSNGRISAVCVVYTLVCNFVPSIIGCVLCMAIGPGYAVKDKFMKVEHQSNNSSPTDTSDVLADLLRNFFPDNIIEATFLQTQTTYTVKPAVQIEFIVNGTFPLLTGTRIRQISTVRSPNIIGLVVICTMFGIASGVLRDVSKPFQAFFNASGEVIMQVLRWIMWVTPIGVASLIAKTICSAENIEADFQKLGMFILAVTTGLIMCGLLMPISYAILRRTNPFTFILSLSQPIMLAFATANSPITMPAVMTILETDCAVDKRVSRFVMPFIMTLGRTGTALYIAMSAIFVCQLMGTLLNVANVMLICLLTTITSTGAPPVPSSALMAVIIVTAALNIPTEAVTLLYTFDWFIDRIRSIVNLLFQAFAAVLTQDLCGKSLSSPPNDISVYESLTKTFPNIDNSIEIHIDENELREPSGSLSDIADV</sequence>
<protein>
    <recommendedName>
        <fullName evidence="6">Amino acid transporter</fullName>
    </recommendedName>
</protein>
<dbReference type="GO" id="GO:0015501">
    <property type="term" value="F:glutamate:sodium symporter activity"/>
    <property type="evidence" value="ECO:0007669"/>
    <property type="project" value="TreeGrafter"/>
</dbReference>
<feature type="transmembrane region" description="Helical" evidence="6">
    <location>
        <begin position="310"/>
        <end position="342"/>
    </location>
</feature>
<dbReference type="OrthoDB" id="5877963at2759"/>
<evidence type="ECO:0000256" key="6">
    <source>
        <dbReference type="RuleBase" id="RU361216"/>
    </source>
</evidence>
<dbReference type="InterPro" id="IPR050746">
    <property type="entry name" value="DAACS"/>
</dbReference>
<comment type="caution">
    <text evidence="7">The sequence shown here is derived from an EMBL/GenBank/DDBJ whole genome shotgun (WGS) entry which is preliminary data.</text>
</comment>
<feature type="transmembrane region" description="Helical" evidence="6">
    <location>
        <begin position="189"/>
        <end position="210"/>
    </location>
</feature>
<dbReference type="EMBL" id="NEDP02076491">
    <property type="protein sequence ID" value="OWF36689.1"/>
    <property type="molecule type" value="Genomic_DNA"/>
</dbReference>
<feature type="transmembrane region" description="Helical" evidence="6">
    <location>
        <begin position="5"/>
        <end position="25"/>
    </location>
</feature>
<comment type="subcellular location">
    <subcellularLocation>
        <location evidence="1 6">Membrane</location>
        <topology evidence="1 6">Multi-pass membrane protein</topology>
    </subcellularLocation>
</comment>
<accession>A0A210PJM8</accession>
<keyword evidence="6" id="KW-0769">Symport</keyword>
<name>A0A210PJM8_MIZYE</name>
<evidence type="ECO:0000256" key="4">
    <source>
        <dbReference type="ARBA" id="ARBA00022989"/>
    </source>
</evidence>
<keyword evidence="5 6" id="KW-0472">Membrane</keyword>
<feature type="transmembrane region" description="Helical" evidence="6">
    <location>
        <begin position="151"/>
        <end position="169"/>
    </location>
</feature>
<dbReference type="Proteomes" id="UP000242188">
    <property type="component" value="Unassembled WGS sequence"/>
</dbReference>
<evidence type="ECO:0000256" key="1">
    <source>
        <dbReference type="ARBA" id="ARBA00004141"/>
    </source>
</evidence>
<evidence type="ECO:0000256" key="3">
    <source>
        <dbReference type="ARBA" id="ARBA00022692"/>
    </source>
</evidence>
<dbReference type="SUPFAM" id="SSF118215">
    <property type="entry name" value="Proton glutamate symport protein"/>
    <property type="match status" value="1"/>
</dbReference>
<keyword evidence="8" id="KW-1185">Reference proteome</keyword>
<feature type="transmembrane region" description="Helical" evidence="6">
    <location>
        <begin position="354"/>
        <end position="378"/>
    </location>
</feature>
<dbReference type="Gene3D" id="1.10.3860.10">
    <property type="entry name" value="Sodium:dicarboxylate symporter"/>
    <property type="match status" value="1"/>
</dbReference>
<keyword evidence="2 6" id="KW-0813">Transport</keyword>
<evidence type="ECO:0000313" key="8">
    <source>
        <dbReference type="Proteomes" id="UP000242188"/>
    </source>
</evidence>
<dbReference type="GO" id="GO:0005313">
    <property type="term" value="F:L-glutamate transmembrane transporter activity"/>
    <property type="evidence" value="ECO:0007669"/>
    <property type="project" value="TreeGrafter"/>
</dbReference>
<dbReference type="PANTHER" id="PTHR11958">
    <property type="entry name" value="SODIUM/DICARBOXYLATE SYMPORTER-RELATED"/>
    <property type="match status" value="1"/>
</dbReference>
<evidence type="ECO:0000256" key="2">
    <source>
        <dbReference type="ARBA" id="ARBA00022448"/>
    </source>
</evidence>
<evidence type="ECO:0000313" key="7">
    <source>
        <dbReference type="EMBL" id="OWF36689.1"/>
    </source>
</evidence>
<keyword evidence="3 6" id="KW-0812">Transmembrane</keyword>
<comment type="similarity">
    <text evidence="6">Belongs to the dicarboxylate/amino acid:cation symporter (DAACS) (TC 2.A.23) family.</text>
</comment>
<dbReference type="InterPro" id="IPR001991">
    <property type="entry name" value="Na-dicarboxylate_symporter"/>
</dbReference>
<dbReference type="GO" id="GO:0005886">
    <property type="term" value="C:plasma membrane"/>
    <property type="evidence" value="ECO:0007669"/>
    <property type="project" value="TreeGrafter"/>
</dbReference>
<reference evidence="7 8" key="1">
    <citation type="journal article" date="2017" name="Nat. Ecol. Evol.">
        <title>Scallop genome provides insights into evolution of bilaterian karyotype and development.</title>
        <authorList>
            <person name="Wang S."/>
            <person name="Zhang J."/>
            <person name="Jiao W."/>
            <person name="Li J."/>
            <person name="Xun X."/>
            <person name="Sun Y."/>
            <person name="Guo X."/>
            <person name="Huan P."/>
            <person name="Dong B."/>
            <person name="Zhang L."/>
            <person name="Hu X."/>
            <person name="Sun X."/>
            <person name="Wang J."/>
            <person name="Zhao C."/>
            <person name="Wang Y."/>
            <person name="Wang D."/>
            <person name="Huang X."/>
            <person name="Wang R."/>
            <person name="Lv J."/>
            <person name="Li Y."/>
            <person name="Zhang Z."/>
            <person name="Liu B."/>
            <person name="Lu W."/>
            <person name="Hui Y."/>
            <person name="Liang J."/>
            <person name="Zhou Z."/>
            <person name="Hou R."/>
            <person name="Li X."/>
            <person name="Liu Y."/>
            <person name="Li H."/>
            <person name="Ning X."/>
            <person name="Lin Y."/>
            <person name="Zhao L."/>
            <person name="Xing Q."/>
            <person name="Dou J."/>
            <person name="Li Y."/>
            <person name="Mao J."/>
            <person name="Guo H."/>
            <person name="Dou H."/>
            <person name="Li T."/>
            <person name="Mu C."/>
            <person name="Jiang W."/>
            <person name="Fu Q."/>
            <person name="Fu X."/>
            <person name="Miao Y."/>
            <person name="Liu J."/>
            <person name="Yu Q."/>
            <person name="Li R."/>
            <person name="Liao H."/>
            <person name="Li X."/>
            <person name="Kong Y."/>
            <person name="Jiang Z."/>
            <person name="Chourrout D."/>
            <person name="Li R."/>
            <person name="Bao Z."/>
        </authorList>
    </citation>
    <scope>NUCLEOTIDE SEQUENCE [LARGE SCALE GENOMIC DNA]</scope>
    <source>
        <strain evidence="7 8">PY_sf001</strain>
    </source>
</reference>
<dbReference type="PRINTS" id="PR00173">
    <property type="entry name" value="EDTRNSPORT"/>
</dbReference>
<keyword evidence="4 6" id="KW-1133">Transmembrane helix</keyword>
<feature type="transmembrane region" description="Helical" evidence="6">
    <location>
        <begin position="37"/>
        <end position="64"/>
    </location>
</feature>
<feature type="transmembrane region" description="Helical" evidence="6">
    <location>
        <begin position="222"/>
        <end position="247"/>
    </location>
</feature>
<dbReference type="Pfam" id="PF00375">
    <property type="entry name" value="SDF"/>
    <property type="match status" value="1"/>
</dbReference>
<proteinExistence type="inferred from homology"/>
<dbReference type="GO" id="GO:0015175">
    <property type="term" value="F:neutral L-amino acid transmembrane transporter activity"/>
    <property type="evidence" value="ECO:0007669"/>
    <property type="project" value="TreeGrafter"/>
</dbReference>
<dbReference type="PANTHER" id="PTHR11958:SF63">
    <property type="entry name" value="AMINO ACID TRANSPORTER"/>
    <property type="match status" value="1"/>
</dbReference>
<dbReference type="InterPro" id="IPR036458">
    <property type="entry name" value="Na:dicarbo_symporter_sf"/>
</dbReference>
<dbReference type="AlphaFoldDB" id="A0A210PJM8"/>
<evidence type="ECO:0000256" key="5">
    <source>
        <dbReference type="ARBA" id="ARBA00023136"/>
    </source>
</evidence>